<keyword evidence="4" id="KW-1185">Reference proteome</keyword>
<accession>A0A1I3SJA3</accession>
<feature type="compositionally biased region" description="Basic and acidic residues" evidence="1">
    <location>
        <begin position="1"/>
        <end position="17"/>
    </location>
</feature>
<gene>
    <name evidence="3" type="ORF">SAMN05421835_106315</name>
</gene>
<keyword evidence="2" id="KW-1133">Transmembrane helix</keyword>
<feature type="compositionally biased region" description="Basic and acidic residues" evidence="1">
    <location>
        <begin position="25"/>
        <end position="34"/>
    </location>
</feature>
<evidence type="ECO:0000256" key="1">
    <source>
        <dbReference type="SAM" id="MobiDB-lite"/>
    </source>
</evidence>
<dbReference type="AlphaFoldDB" id="A0A1I3SJA3"/>
<evidence type="ECO:0008006" key="5">
    <source>
        <dbReference type="Google" id="ProtNLM"/>
    </source>
</evidence>
<dbReference type="STRING" id="115433.SAMN05421835_106315"/>
<keyword evidence="2" id="KW-0812">Transmembrane</keyword>
<feature type="transmembrane region" description="Helical" evidence="2">
    <location>
        <begin position="130"/>
        <end position="151"/>
    </location>
</feature>
<evidence type="ECO:0000256" key="2">
    <source>
        <dbReference type="SAM" id="Phobius"/>
    </source>
</evidence>
<feature type="transmembrane region" description="Helical" evidence="2">
    <location>
        <begin position="98"/>
        <end position="118"/>
    </location>
</feature>
<dbReference type="OrthoDB" id="5186135at2"/>
<protein>
    <recommendedName>
        <fullName evidence="5">DUF485 domain-containing protein</fullName>
    </recommendedName>
</protein>
<dbReference type="RefSeq" id="WP_091506910.1">
    <property type="nucleotide sequence ID" value="NZ_CBDQZW010000012.1"/>
</dbReference>
<organism evidence="3 4">
    <name type="scientific">Amycolatopsis sacchari</name>
    <dbReference type="NCBI Taxonomy" id="115433"/>
    <lineage>
        <taxon>Bacteria</taxon>
        <taxon>Bacillati</taxon>
        <taxon>Actinomycetota</taxon>
        <taxon>Actinomycetes</taxon>
        <taxon>Pseudonocardiales</taxon>
        <taxon>Pseudonocardiaceae</taxon>
        <taxon>Amycolatopsis</taxon>
    </lineage>
</organism>
<dbReference type="EMBL" id="FORP01000006">
    <property type="protein sequence ID" value="SFJ57731.1"/>
    <property type="molecule type" value="Genomic_DNA"/>
</dbReference>
<reference evidence="3 4" key="1">
    <citation type="submission" date="2016-10" db="EMBL/GenBank/DDBJ databases">
        <authorList>
            <person name="de Groot N.N."/>
        </authorList>
    </citation>
    <scope>NUCLEOTIDE SEQUENCE [LARGE SCALE GENOMIC DNA]</scope>
    <source>
        <strain evidence="3 4">DSM 44468</strain>
    </source>
</reference>
<keyword evidence="2" id="KW-0472">Membrane</keyword>
<evidence type="ECO:0000313" key="3">
    <source>
        <dbReference type="EMBL" id="SFJ57731.1"/>
    </source>
</evidence>
<evidence type="ECO:0000313" key="4">
    <source>
        <dbReference type="Proteomes" id="UP000199025"/>
    </source>
</evidence>
<proteinExistence type="predicted"/>
<dbReference type="Proteomes" id="UP000199025">
    <property type="component" value="Unassembled WGS sequence"/>
</dbReference>
<feature type="region of interest" description="Disordered" evidence="1">
    <location>
        <begin position="1"/>
        <end position="65"/>
    </location>
</feature>
<name>A0A1I3SJA3_9PSEU</name>
<feature type="compositionally biased region" description="Pro residues" evidence="1">
    <location>
        <begin position="36"/>
        <end position="49"/>
    </location>
</feature>
<sequence length="168" mass="18778">MSGDDFYRRVDGVREPDPTLGKNYVHHEPARVERVPPAPVEPKPEPPAKPPKRQRVVLADPRSRSTPTLRARVELEEQTSWGTLLVDDLVKRQLRAGLVLTALVVLVLGGLPLAFYLSPAFAGLRVIGVPLAWLLLAILPFPLLLLAGLTYNRLAERHERDFVDMIEN</sequence>